<proteinExistence type="predicted"/>
<name>A0A372LJK7_9BACI</name>
<organism evidence="1 2">
    <name type="scientific">Peribacillus glennii</name>
    <dbReference type="NCBI Taxonomy" id="2303991"/>
    <lineage>
        <taxon>Bacteria</taxon>
        <taxon>Bacillati</taxon>
        <taxon>Bacillota</taxon>
        <taxon>Bacilli</taxon>
        <taxon>Bacillales</taxon>
        <taxon>Bacillaceae</taxon>
        <taxon>Peribacillus</taxon>
    </lineage>
</organism>
<reference evidence="1 2" key="1">
    <citation type="submission" date="2018-08" db="EMBL/GenBank/DDBJ databases">
        <title>Bacillus chawlae sp. nov., Bacillus glennii sp. nov., and Bacillus saganii sp. nov. Isolated from the Vehicle Assembly Building at Kennedy Space Center where the Viking Spacecraft were Assembled.</title>
        <authorList>
            <person name="Seuylemezian A."/>
            <person name="Vaishampayan P."/>
        </authorList>
    </citation>
    <scope>NUCLEOTIDE SEQUENCE [LARGE SCALE GENOMIC DNA]</scope>
    <source>
        <strain evidence="1 2">V44-8</strain>
    </source>
</reference>
<dbReference type="InterPro" id="IPR029063">
    <property type="entry name" value="SAM-dependent_MTases_sf"/>
</dbReference>
<dbReference type="EMBL" id="QVTD01000003">
    <property type="protein sequence ID" value="RFU65796.1"/>
    <property type="molecule type" value="Genomic_DNA"/>
</dbReference>
<evidence type="ECO:0000313" key="1">
    <source>
        <dbReference type="EMBL" id="RFU65796.1"/>
    </source>
</evidence>
<dbReference type="OrthoDB" id="465705at2"/>
<keyword evidence="1" id="KW-0808">Transferase</keyword>
<dbReference type="RefSeq" id="WP_117321967.1">
    <property type="nucleotide sequence ID" value="NZ_QVTD01000003.1"/>
</dbReference>
<dbReference type="AlphaFoldDB" id="A0A372LJK7"/>
<dbReference type="SUPFAM" id="SSF53335">
    <property type="entry name" value="S-adenosyl-L-methionine-dependent methyltransferases"/>
    <property type="match status" value="1"/>
</dbReference>
<protein>
    <submittedName>
        <fullName evidence="1">Class I SAM-dependent methyltransferase</fullName>
    </submittedName>
</protein>
<accession>A0A372LJK7</accession>
<dbReference type="Gene3D" id="3.40.50.150">
    <property type="entry name" value="Vaccinia Virus protein VP39"/>
    <property type="match status" value="1"/>
</dbReference>
<dbReference type="Proteomes" id="UP000262939">
    <property type="component" value="Unassembled WGS sequence"/>
</dbReference>
<keyword evidence="1" id="KW-0489">Methyltransferase</keyword>
<evidence type="ECO:0000313" key="2">
    <source>
        <dbReference type="Proteomes" id="UP000262939"/>
    </source>
</evidence>
<sequence length="106" mass="12069">MDTIVSTYAFHHLTDEEKTKAISLYGELLKAGGKIVFADTMYQSSDADQKAIDEAVKAGFLSLAKDLQTEYYTTIPFLQRVLEDHNFKVHFVCCNDIVWIMEAEKL</sequence>
<gene>
    <name evidence="1" type="ORF">D0466_07960</name>
</gene>
<dbReference type="GO" id="GO:0032259">
    <property type="term" value="P:methylation"/>
    <property type="evidence" value="ECO:0007669"/>
    <property type="project" value="UniProtKB-KW"/>
</dbReference>
<comment type="caution">
    <text evidence="1">The sequence shown here is derived from an EMBL/GenBank/DDBJ whole genome shotgun (WGS) entry which is preliminary data.</text>
</comment>
<keyword evidence="2" id="KW-1185">Reference proteome</keyword>
<dbReference type="GO" id="GO:0008168">
    <property type="term" value="F:methyltransferase activity"/>
    <property type="evidence" value="ECO:0007669"/>
    <property type="project" value="UniProtKB-KW"/>
</dbReference>